<dbReference type="AlphaFoldDB" id="A0A0L0EZR2"/>
<dbReference type="GO" id="GO:0008641">
    <property type="term" value="F:ubiquitin-like modifier activating enzyme activity"/>
    <property type="evidence" value="ECO:0007669"/>
    <property type="project" value="InterPro"/>
</dbReference>
<dbReference type="GeneID" id="25918093"/>
<dbReference type="Pfam" id="PF10585">
    <property type="entry name" value="UBA_E1_SCCH"/>
    <property type="match status" value="1"/>
</dbReference>
<feature type="non-terminal residue" evidence="4">
    <location>
        <position position="1"/>
    </location>
</feature>
<evidence type="ECO:0000256" key="1">
    <source>
        <dbReference type="ARBA" id="ARBA00004906"/>
    </source>
</evidence>
<reference evidence="4 5" key="1">
    <citation type="submission" date="2011-02" db="EMBL/GenBank/DDBJ databases">
        <title>The Genome Sequence of Sphaeroforma arctica JP610.</title>
        <authorList>
            <consortium name="The Broad Institute Genome Sequencing Platform"/>
            <person name="Russ C."/>
            <person name="Cuomo C."/>
            <person name="Young S.K."/>
            <person name="Zeng Q."/>
            <person name="Gargeya S."/>
            <person name="Alvarado L."/>
            <person name="Berlin A."/>
            <person name="Chapman S.B."/>
            <person name="Chen Z."/>
            <person name="Freedman E."/>
            <person name="Gellesch M."/>
            <person name="Goldberg J."/>
            <person name="Griggs A."/>
            <person name="Gujja S."/>
            <person name="Heilman E."/>
            <person name="Heiman D."/>
            <person name="Howarth C."/>
            <person name="Mehta T."/>
            <person name="Neiman D."/>
            <person name="Pearson M."/>
            <person name="Roberts A."/>
            <person name="Saif S."/>
            <person name="Shea T."/>
            <person name="Shenoy N."/>
            <person name="Sisk P."/>
            <person name="Stolte C."/>
            <person name="Sykes S."/>
            <person name="White J."/>
            <person name="Yandava C."/>
            <person name="Burger G."/>
            <person name="Gray M.W."/>
            <person name="Holland P.W.H."/>
            <person name="King N."/>
            <person name="Lang F.B.F."/>
            <person name="Roger A.J."/>
            <person name="Ruiz-Trillo I."/>
            <person name="Haas B."/>
            <person name="Nusbaum C."/>
            <person name="Birren B."/>
        </authorList>
    </citation>
    <scope>NUCLEOTIDE SEQUENCE [LARGE SCALE GENOMIC DNA]</scope>
    <source>
        <strain evidence="4 5">JP610</strain>
    </source>
</reference>
<comment type="similarity">
    <text evidence="2">Belongs to the ubiquitin-activating E1 family.</text>
</comment>
<proteinExistence type="inferred from homology"/>
<sequence>LTSSGTPFWSAPKRCPVPLAFDANNQLHLDFVLAAANLRAYNYGLKGMTDVEYIKSKLSDVMVPEFTPKVCDCV</sequence>
<keyword evidence="5" id="KW-1185">Reference proteome</keyword>
<dbReference type="InterPro" id="IPR035985">
    <property type="entry name" value="Ubiquitin-activating_enz"/>
</dbReference>
<dbReference type="STRING" id="667725.A0A0L0EZR2"/>
<organism evidence="4 5">
    <name type="scientific">Sphaeroforma arctica JP610</name>
    <dbReference type="NCBI Taxonomy" id="667725"/>
    <lineage>
        <taxon>Eukaryota</taxon>
        <taxon>Ichthyosporea</taxon>
        <taxon>Ichthyophonida</taxon>
        <taxon>Sphaeroforma</taxon>
    </lineage>
</organism>
<dbReference type="OrthoDB" id="10252231at2759"/>
<name>A0A0L0EZR2_9EUKA</name>
<evidence type="ECO:0000256" key="2">
    <source>
        <dbReference type="ARBA" id="ARBA00005673"/>
    </source>
</evidence>
<evidence type="ECO:0000313" key="5">
    <source>
        <dbReference type="Proteomes" id="UP000054560"/>
    </source>
</evidence>
<dbReference type="EMBL" id="KQ252919">
    <property type="protein sequence ID" value="KNC69891.1"/>
    <property type="molecule type" value="Genomic_DNA"/>
</dbReference>
<evidence type="ECO:0000259" key="3">
    <source>
        <dbReference type="Pfam" id="PF10585"/>
    </source>
</evidence>
<accession>A0A0L0EZR2</accession>
<comment type="pathway">
    <text evidence="1">Protein modification; protein ubiquitination.</text>
</comment>
<dbReference type="SUPFAM" id="SSF69572">
    <property type="entry name" value="Activating enzymes of the ubiquitin-like proteins"/>
    <property type="match status" value="1"/>
</dbReference>
<evidence type="ECO:0000313" key="4">
    <source>
        <dbReference type="EMBL" id="KNC69891.1"/>
    </source>
</evidence>
<feature type="domain" description="Ubiquitin-activating enzyme SCCH" evidence="3">
    <location>
        <begin position="2"/>
        <end position="69"/>
    </location>
</feature>
<dbReference type="InterPro" id="IPR042063">
    <property type="entry name" value="Ubi_acti_E1_SCCH"/>
</dbReference>
<dbReference type="Gene3D" id="1.10.10.2660">
    <property type="entry name" value="Ubiquitin-activating enzyme E1, SCCH domain"/>
    <property type="match status" value="1"/>
</dbReference>
<gene>
    <name evidence="4" type="ORF">SARC_17589</name>
</gene>
<dbReference type="Proteomes" id="UP000054560">
    <property type="component" value="Unassembled WGS sequence"/>
</dbReference>
<dbReference type="eggNOG" id="KOG2012">
    <property type="taxonomic scope" value="Eukaryota"/>
</dbReference>
<dbReference type="InterPro" id="IPR019572">
    <property type="entry name" value="UBA_E1_SCCH"/>
</dbReference>
<protein>
    <recommendedName>
        <fullName evidence="3">Ubiquitin-activating enzyme SCCH domain-containing protein</fullName>
    </recommendedName>
</protein>
<dbReference type="RefSeq" id="XP_014143793.1">
    <property type="nucleotide sequence ID" value="XM_014288318.1"/>
</dbReference>